<evidence type="ECO:0000313" key="1">
    <source>
        <dbReference type="EMBL" id="MDK1685368.1"/>
    </source>
</evidence>
<dbReference type="AlphaFoldDB" id="A0AAW6UUK1"/>
<evidence type="ECO:0000313" key="2">
    <source>
        <dbReference type="Proteomes" id="UP001241935"/>
    </source>
</evidence>
<sequence>MFFSKKDKEIEVVHGNPSRSFPSNYELRKKVFINAYSRGYYSDIKNFELIQIDENYKVRYVEKIKFLAFIYDHPRQSVSVDSTHFYYINDQDNYIYSELIGNSFKSYTFKSQKGWLAHLFLSGIENEVIDKLNKYLKTNYQYDDELIKDQDFIDRISLPLKEFVNIPSVKSELKLHFGRSNIGEALLAGYEMEIINLLDNNERYSASISWNLIDFFND</sequence>
<protein>
    <submittedName>
        <fullName evidence="1">Uncharacterized protein</fullName>
    </submittedName>
</protein>
<comment type="caution">
    <text evidence="1">The sequence shown here is derived from an EMBL/GenBank/DDBJ whole genome shotgun (WGS) entry which is preliminary data.</text>
</comment>
<accession>A0AAW6UUK1</accession>
<keyword evidence="1" id="KW-0614">Plasmid</keyword>
<organism evidence="1 2">
    <name type="scientific">Acinetobacter terrestris</name>
    <dbReference type="NCBI Taxonomy" id="2529843"/>
    <lineage>
        <taxon>Bacteria</taxon>
        <taxon>Pseudomonadati</taxon>
        <taxon>Pseudomonadota</taxon>
        <taxon>Gammaproteobacteria</taxon>
        <taxon>Moraxellales</taxon>
        <taxon>Moraxellaceae</taxon>
        <taxon>Acinetobacter</taxon>
        <taxon>Acinetobacter Taxon 24</taxon>
    </lineage>
</organism>
<geneLocation type="plasmid" evidence="1">
    <name>unnamed2</name>
</geneLocation>
<reference evidence="1" key="1">
    <citation type="submission" date="2023-04" db="EMBL/GenBank/DDBJ databases">
        <title>The environmental microbiomes in feedlot watering bowls are a reservoir of florfenicol resistance for bovine respiratory disease pathogens.</title>
        <authorList>
            <person name="Kos D.W."/>
            <person name="Ruzzini A.C."/>
            <person name="Schreiner B."/>
            <person name="Jelinski M.D."/>
        </authorList>
    </citation>
    <scope>NUCLEOTIDE SEQUENCE</scope>
    <source>
        <strain evidence="1">WB3</strain>
        <plasmid evidence="1">unnamed2</plasmid>
    </source>
</reference>
<proteinExistence type="predicted"/>
<name>A0AAW6UUK1_9GAMM</name>
<gene>
    <name evidence="1" type="ORF">QOR41_16540</name>
</gene>
<dbReference type="RefSeq" id="WP_163167897.1">
    <property type="nucleotide sequence ID" value="NZ_JASKNE010000007.1"/>
</dbReference>
<dbReference type="GeneID" id="58164825"/>
<dbReference type="EMBL" id="JASKNE010000007">
    <property type="protein sequence ID" value="MDK1685368.1"/>
    <property type="molecule type" value="Genomic_DNA"/>
</dbReference>
<dbReference type="Proteomes" id="UP001241935">
    <property type="component" value="Unassembled WGS sequence"/>
</dbReference>